<dbReference type="AlphaFoldDB" id="A0A6A5TNZ5"/>
<reference evidence="2" key="1">
    <citation type="journal article" date="2020" name="Stud. Mycol.">
        <title>101 Dothideomycetes genomes: a test case for predicting lifestyles and emergence of pathogens.</title>
        <authorList>
            <person name="Haridas S."/>
            <person name="Albert R."/>
            <person name="Binder M."/>
            <person name="Bloem J."/>
            <person name="Labutti K."/>
            <person name="Salamov A."/>
            <person name="Andreopoulos B."/>
            <person name="Baker S."/>
            <person name="Barry K."/>
            <person name="Bills G."/>
            <person name="Bluhm B."/>
            <person name="Cannon C."/>
            <person name="Castanera R."/>
            <person name="Culley D."/>
            <person name="Daum C."/>
            <person name="Ezra D."/>
            <person name="Gonzalez J."/>
            <person name="Henrissat B."/>
            <person name="Kuo A."/>
            <person name="Liang C."/>
            <person name="Lipzen A."/>
            <person name="Lutzoni F."/>
            <person name="Magnuson J."/>
            <person name="Mondo S."/>
            <person name="Nolan M."/>
            <person name="Ohm R."/>
            <person name="Pangilinan J."/>
            <person name="Park H.-J."/>
            <person name="Ramirez L."/>
            <person name="Alfaro M."/>
            <person name="Sun H."/>
            <person name="Tritt A."/>
            <person name="Yoshinaga Y."/>
            <person name="Zwiers L.-H."/>
            <person name="Turgeon B."/>
            <person name="Goodwin S."/>
            <person name="Spatafora J."/>
            <person name="Crous P."/>
            <person name="Grigoriev I."/>
        </authorList>
    </citation>
    <scope>NUCLEOTIDE SEQUENCE</scope>
    <source>
        <strain evidence="2">CBS 675.92</strain>
    </source>
</reference>
<proteinExistence type="predicted"/>
<dbReference type="OrthoDB" id="3801416at2759"/>
<feature type="region of interest" description="Disordered" evidence="1">
    <location>
        <begin position="417"/>
        <end position="476"/>
    </location>
</feature>
<feature type="compositionally biased region" description="Polar residues" evidence="1">
    <location>
        <begin position="134"/>
        <end position="155"/>
    </location>
</feature>
<feature type="compositionally biased region" description="Polar residues" evidence="1">
    <location>
        <begin position="219"/>
        <end position="230"/>
    </location>
</feature>
<feature type="compositionally biased region" description="Basic and acidic residues" evidence="1">
    <location>
        <begin position="452"/>
        <end position="470"/>
    </location>
</feature>
<dbReference type="Proteomes" id="UP000800035">
    <property type="component" value="Unassembled WGS sequence"/>
</dbReference>
<feature type="region of interest" description="Disordered" evidence="1">
    <location>
        <begin position="134"/>
        <end position="158"/>
    </location>
</feature>
<keyword evidence="3" id="KW-1185">Reference proteome</keyword>
<feature type="compositionally biased region" description="Basic and acidic residues" evidence="1">
    <location>
        <begin position="1"/>
        <end position="24"/>
    </location>
</feature>
<protein>
    <submittedName>
        <fullName evidence="2">Uncharacterized protein</fullName>
    </submittedName>
</protein>
<name>A0A6A5TNZ5_9PLEO</name>
<evidence type="ECO:0000256" key="1">
    <source>
        <dbReference type="SAM" id="MobiDB-lite"/>
    </source>
</evidence>
<sequence length="476" mass="53094">MASRDGIRTRASNEQDGKFEHDNADSTAKSKSKLSSSRWDVRSLLSPARSSSSPVPITIDTPADSPMERHQTRPQSQNPWRGSYDPFPVGMKATPLSALTGNSTINFRYYHPSLMINTESPPAAVRQPLTQIPFGQTRSQTPSPHSQAHHQQNGRNHYALPGTSVYQAIEKTNGSKGVNRILQQEGERRSSRKRLTREDDGGIQARKSKRRMRDDHAHSSTSQPSVTTSAPLLENVTIDEDEEHLEVRIREGISFSRSTHATPDGAACSTDFKILITTPPCTSLTLLREAHSTGIAFLINESIEYETYSLRLPPVIRTLHAAEPQWWVGLSAAEIRAGPIRTAEDVKEAAQELKSIEYQNQKSAKKPNGKVEWQKKMLGPGLRRQILGLPMDGEIPKERVNEAMRLKGHLLPEEAWIDQEKRRGRRRKKAQEKTEETTGRGKKLRLKVSKPVRLDPDGGEGVLKRADSAKSESLAP</sequence>
<dbReference type="EMBL" id="ML976999">
    <property type="protein sequence ID" value="KAF1954371.1"/>
    <property type="molecule type" value="Genomic_DNA"/>
</dbReference>
<feature type="compositionally biased region" description="Basic residues" evidence="1">
    <location>
        <begin position="440"/>
        <end position="450"/>
    </location>
</feature>
<accession>A0A6A5TNZ5</accession>
<gene>
    <name evidence="2" type="ORF">CC80DRAFT_550397</name>
</gene>
<feature type="region of interest" description="Disordered" evidence="1">
    <location>
        <begin position="1"/>
        <end position="86"/>
    </location>
</feature>
<evidence type="ECO:0000313" key="3">
    <source>
        <dbReference type="Proteomes" id="UP000800035"/>
    </source>
</evidence>
<feature type="region of interest" description="Disordered" evidence="1">
    <location>
        <begin position="175"/>
        <end position="234"/>
    </location>
</feature>
<feature type="compositionally biased region" description="Low complexity" evidence="1">
    <location>
        <begin position="33"/>
        <end position="55"/>
    </location>
</feature>
<organism evidence="2 3">
    <name type="scientific">Byssothecium circinans</name>
    <dbReference type="NCBI Taxonomy" id="147558"/>
    <lineage>
        <taxon>Eukaryota</taxon>
        <taxon>Fungi</taxon>
        <taxon>Dikarya</taxon>
        <taxon>Ascomycota</taxon>
        <taxon>Pezizomycotina</taxon>
        <taxon>Dothideomycetes</taxon>
        <taxon>Pleosporomycetidae</taxon>
        <taxon>Pleosporales</taxon>
        <taxon>Massarineae</taxon>
        <taxon>Massarinaceae</taxon>
        <taxon>Byssothecium</taxon>
    </lineage>
</organism>
<evidence type="ECO:0000313" key="2">
    <source>
        <dbReference type="EMBL" id="KAF1954371.1"/>
    </source>
</evidence>